<evidence type="ECO:0000313" key="2">
    <source>
        <dbReference type="EMBL" id="KAJ8423461.1"/>
    </source>
</evidence>
<proteinExistence type="predicted"/>
<feature type="compositionally biased region" description="Basic and acidic residues" evidence="1">
    <location>
        <begin position="23"/>
        <end position="39"/>
    </location>
</feature>
<feature type="region of interest" description="Disordered" evidence="1">
    <location>
        <begin position="23"/>
        <end position="42"/>
    </location>
</feature>
<dbReference type="OrthoDB" id="1932741at2759"/>
<evidence type="ECO:0000256" key="1">
    <source>
        <dbReference type="SAM" id="MobiDB-lite"/>
    </source>
</evidence>
<reference evidence="2" key="1">
    <citation type="submission" date="2022-04" db="EMBL/GenBank/DDBJ databases">
        <title>Carnegiea gigantea Genome sequencing and assembly v2.</title>
        <authorList>
            <person name="Copetti D."/>
            <person name="Sanderson M.J."/>
            <person name="Burquez A."/>
            <person name="Wojciechowski M.F."/>
        </authorList>
    </citation>
    <scope>NUCLEOTIDE SEQUENCE</scope>
    <source>
        <strain evidence="2">SGP5-SGP5p</strain>
        <tissue evidence="2">Aerial part</tissue>
    </source>
</reference>
<evidence type="ECO:0000313" key="3">
    <source>
        <dbReference type="Proteomes" id="UP001153076"/>
    </source>
</evidence>
<dbReference type="AlphaFoldDB" id="A0A9Q1GMI9"/>
<name>A0A9Q1GMI9_9CARY</name>
<accession>A0A9Q1GMI9</accession>
<dbReference type="Proteomes" id="UP001153076">
    <property type="component" value="Unassembled WGS sequence"/>
</dbReference>
<protein>
    <submittedName>
        <fullName evidence="2">Uncharacterized protein</fullName>
    </submittedName>
</protein>
<organism evidence="2 3">
    <name type="scientific">Carnegiea gigantea</name>
    <dbReference type="NCBI Taxonomy" id="171969"/>
    <lineage>
        <taxon>Eukaryota</taxon>
        <taxon>Viridiplantae</taxon>
        <taxon>Streptophyta</taxon>
        <taxon>Embryophyta</taxon>
        <taxon>Tracheophyta</taxon>
        <taxon>Spermatophyta</taxon>
        <taxon>Magnoliopsida</taxon>
        <taxon>eudicotyledons</taxon>
        <taxon>Gunneridae</taxon>
        <taxon>Pentapetalae</taxon>
        <taxon>Caryophyllales</taxon>
        <taxon>Cactineae</taxon>
        <taxon>Cactaceae</taxon>
        <taxon>Cactoideae</taxon>
        <taxon>Echinocereeae</taxon>
        <taxon>Carnegiea</taxon>
    </lineage>
</organism>
<gene>
    <name evidence="2" type="ORF">Cgig2_010793</name>
</gene>
<sequence>MYGHIESDCRKKSQSTLVWREVNKGRDTSQNDRQQHIQEQEQQDGFIMQKHTKLETFQEEYSKAKTLFKHSWNIRGGLNWPNKQVDMRFFLQNNNIGFMGLLETKIKASNMDQVLEKTDQLIHNKVLQLSSQRQLYITMVYGHNNMNMRQSLWSDIRRLAREQQIQHGAYLGTSMQS</sequence>
<keyword evidence="3" id="KW-1185">Reference proteome</keyword>
<dbReference type="EMBL" id="JAKOGI010001953">
    <property type="protein sequence ID" value="KAJ8423461.1"/>
    <property type="molecule type" value="Genomic_DNA"/>
</dbReference>
<comment type="caution">
    <text evidence="2">The sequence shown here is derived from an EMBL/GenBank/DDBJ whole genome shotgun (WGS) entry which is preliminary data.</text>
</comment>